<evidence type="ECO:0000256" key="1">
    <source>
        <dbReference type="SAM" id="MobiDB-lite"/>
    </source>
</evidence>
<dbReference type="Proteomes" id="UP000253034">
    <property type="component" value="Unassembled WGS sequence"/>
</dbReference>
<evidence type="ECO:0000313" key="2">
    <source>
        <dbReference type="EMBL" id="RCX08177.1"/>
    </source>
</evidence>
<reference evidence="2 3" key="1">
    <citation type="submission" date="2018-07" db="EMBL/GenBank/DDBJ databases">
        <title>Genomic Encyclopedia of Type Strains, Phase IV (KMG-IV): sequencing the most valuable type-strain genomes for metagenomic binning, comparative biology and taxonomic classification.</title>
        <authorList>
            <person name="Goeker M."/>
        </authorList>
    </citation>
    <scope>NUCLEOTIDE SEQUENCE [LARGE SCALE GENOMIC DNA]</scope>
    <source>
        <strain evidence="2 3">DSM 27016</strain>
    </source>
</reference>
<dbReference type="InterPro" id="IPR050708">
    <property type="entry name" value="T6SS_VgrG/RHS"/>
</dbReference>
<dbReference type="PANTHER" id="PTHR32305:SF15">
    <property type="entry name" value="PROTEIN RHSA-RELATED"/>
    <property type="match status" value="1"/>
</dbReference>
<comment type="caution">
    <text evidence="2">The sequence shown here is derived from an EMBL/GenBank/DDBJ whole genome shotgun (WGS) entry which is preliminary data.</text>
</comment>
<dbReference type="AlphaFoldDB" id="A0A369AJ47"/>
<evidence type="ECO:0000313" key="3">
    <source>
        <dbReference type="Proteomes" id="UP000253034"/>
    </source>
</evidence>
<dbReference type="EMBL" id="QPJT01000044">
    <property type="protein sequence ID" value="RCX08177.1"/>
    <property type="molecule type" value="Genomic_DNA"/>
</dbReference>
<feature type="region of interest" description="Disordered" evidence="1">
    <location>
        <begin position="348"/>
        <end position="376"/>
    </location>
</feature>
<dbReference type="NCBIfam" id="TIGR03696">
    <property type="entry name" value="Rhs_assc_core"/>
    <property type="match status" value="1"/>
</dbReference>
<keyword evidence="3" id="KW-1185">Reference proteome</keyword>
<accession>A0A369AJ47</accession>
<dbReference type="PANTHER" id="PTHR32305">
    <property type="match status" value="1"/>
</dbReference>
<feature type="region of interest" description="Disordered" evidence="1">
    <location>
        <begin position="301"/>
        <end position="325"/>
    </location>
</feature>
<protein>
    <submittedName>
        <fullName evidence="2">RHS repeat-associated protein</fullName>
    </submittedName>
</protein>
<organism evidence="2 3">
    <name type="scientific">Anaerobacterium chartisolvens</name>
    <dbReference type="NCBI Taxonomy" id="1297424"/>
    <lineage>
        <taxon>Bacteria</taxon>
        <taxon>Bacillati</taxon>
        <taxon>Bacillota</taxon>
        <taxon>Clostridia</taxon>
        <taxon>Eubacteriales</taxon>
        <taxon>Oscillospiraceae</taxon>
        <taxon>Anaerobacterium</taxon>
    </lineage>
</organism>
<name>A0A369AJ47_9FIRM</name>
<sequence>MYSDANMLLKLSEGMKDASGNEVLQKTTSFWYDDNGNQITETSEYVAPENADTQESYTAGALDNGTAQYDIGTEMTTNSYDGFNRLKSVDTVKGGTRSVTEFVYNGNDLRVRKTVKRASAGYTPEVTNYLYDRQHVILETDASENVKARYIRGINYIAMVDAMYRLSNFLYNGHGDVVQTVSEAGQVENRYDYDIFGSPTLSIEEYRCAIRYAGEFYDEETGLYYLRARYYDPYIGRFISEDTYTGNPSDPLSLNLYTYCHNEPIMYVDPTGHKEELDKMIKSTATKNAIDKATKAYEQAKAKNDKAGMTKAHDDAEKARSNYAKTSKDAHYIEAKYGTSALASYLGGGGSGKSGNQGTGKDSSPAPDPQPKPNVSSLEQAIAASKGKGNSDIFTTRLTNKDFLKIVDGSITYYGGDQDWFKRYTQNFGGCGPTSAANILAYMAMTDPEIAKLYGYDTKNITKADFAKFMEQVYKYVTPLTVPISSNMSDKKGSQVGIPSLGITSLSDFTRGVEKFAQSKEISLKSNWSSEKPTFNNAVSYIREGLGKDKPVALLNMFNPVDMQWTDPSTNKTKTTTYEQHWVTITGITENKKSGEVTLEVSSWGGRATLSFNSLYNNMDWNEKFFPAGIMYFEHKK</sequence>
<proteinExistence type="predicted"/>
<gene>
    <name evidence="2" type="ORF">DFR58_1445</name>
</gene>
<dbReference type="InterPro" id="IPR022385">
    <property type="entry name" value="Rhs_assc_core"/>
</dbReference>
<dbReference type="Gene3D" id="2.180.10.10">
    <property type="entry name" value="RHS repeat-associated core"/>
    <property type="match status" value="1"/>
</dbReference>
<feature type="compositionally biased region" description="Gly residues" evidence="1">
    <location>
        <begin position="348"/>
        <end position="358"/>
    </location>
</feature>